<comment type="caution">
    <text evidence="2">The sequence shown here is derived from an EMBL/GenBank/DDBJ whole genome shotgun (WGS) entry which is preliminary data.</text>
</comment>
<name>A0A9Q1AQY9_9SAUR</name>
<proteinExistence type="predicted"/>
<organism evidence="2 3">
    <name type="scientific">Phrynocephalus forsythii</name>
    <dbReference type="NCBI Taxonomy" id="171643"/>
    <lineage>
        <taxon>Eukaryota</taxon>
        <taxon>Metazoa</taxon>
        <taxon>Chordata</taxon>
        <taxon>Craniata</taxon>
        <taxon>Vertebrata</taxon>
        <taxon>Euteleostomi</taxon>
        <taxon>Lepidosauria</taxon>
        <taxon>Squamata</taxon>
        <taxon>Bifurcata</taxon>
        <taxon>Unidentata</taxon>
        <taxon>Episquamata</taxon>
        <taxon>Toxicofera</taxon>
        <taxon>Iguania</taxon>
        <taxon>Acrodonta</taxon>
        <taxon>Agamidae</taxon>
        <taxon>Agaminae</taxon>
        <taxon>Phrynocephalus</taxon>
    </lineage>
</organism>
<evidence type="ECO:0000313" key="2">
    <source>
        <dbReference type="EMBL" id="KAJ7305376.1"/>
    </source>
</evidence>
<evidence type="ECO:0000313" key="3">
    <source>
        <dbReference type="Proteomes" id="UP001142489"/>
    </source>
</evidence>
<evidence type="ECO:0000256" key="1">
    <source>
        <dbReference type="SAM" id="MobiDB-lite"/>
    </source>
</evidence>
<dbReference type="AlphaFoldDB" id="A0A9Q1AQY9"/>
<sequence>MYDNNLSFTNGKVNSLCWLGFSPPDSHVLLCFMGVAESLGQANLLPASLFSNSNAAPGHFGPRCAALAQPMLVPSPPGGGGGGGGEPEKHFTPRTSPGWVGGIEVRAQHHHHHHPFRRQEHSFPACSHGQPEATAELSQALVRGAAKRLGQPKGAPGGGLSTRKGSLTTAC</sequence>
<feature type="region of interest" description="Disordered" evidence="1">
    <location>
        <begin position="74"/>
        <end position="96"/>
    </location>
</feature>
<dbReference type="Pfam" id="PF23761">
    <property type="entry name" value="Beta-prop_DCAF4"/>
    <property type="match status" value="1"/>
</dbReference>
<protein>
    <submittedName>
        <fullName evidence="2">Uncharacterized protein</fullName>
    </submittedName>
</protein>
<feature type="region of interest" description="Disordered" evidence="1">
    <location>
        <begin position="108"/>
        <end position="135"/>
    </location>
</feature>
<gene>
    <name evidence="2" type="ORF">JRQ81_011330</name>
</gene>
<accession>A0A9Q1AQY9</accession>
<reference evidence="2" key="1">
    <citation type="journal article" date="2023" name="DNA Res.">
        <title>Chromosome-level genome assembly of Phrynocephalus forsythii using third-generation DNA sequencing and Hi-C analysis.</title>
        <authorList>
            <person name="Qi Y."/>
            <person name="Zhao W."/>
            <person name="Zhao Y."/>
            <person name="Niu C."/>
            <person name="Cao S."/>
            <person name="Zhang Y."/>
        </authorList>
    </citation>
    <scope>NUCLEOTIDE SEQUENCE</scope>
    <source>
        <tissue evidence="2">Muscle</tissue>
    </source>
</reference>
<feature type="region of interest" description="Disordered" evidence="1">
    <location>
        <begin position="148"/>
        <end position="171"/>
    </location>
</feature>
<dbReference type="EMBL" id="JAPFRF010000022">
    <property type="protein sequence ID" value="KAJ7305376.1"/>
    <property type="molecule type" value="Genomic_DNA"/>
</dbReference>
<keyword evidence="3" id="KW-1185">Reference proteome</keyword>
<dbReference type="OrthoDB" id="128867at2759"/>
<dbReference type="Proteomes" id="UP001142489">
    <property type="component" value="Unassembled WGS sequence"/>
</dbReference>